<name>A0A4R5M3F8_9BURK</name>
<comment type="caution">
    <text evidence="2">The sequence shown here is derived from an EMBL/GenBank/DDBJ whole genome shotgun (WGS) entry which is preliminary data.</text>
</comment>
<reference evidence="2 3" key="1">
    <citation type="submission" date="2019-03" db="EMBL/GenBank/DDBJ databases">
        <title>Paraburkholderia sp. 4M-K11, isolated from subtropical forest soil.</title>
        <authorList>
            <person name="Gao Z.-H."/>
            <person name="Qiu L.-H."/>
        </authorList>
    </citation>
    <scope>NUCLEOTIDE SEQUENCE [LARGE SCALE GENOMIC DNA]</scope>
    <source>
        <strain evidence="2 3">4M-K11</strain>
    </source>
</reference>
<feature type="domain" description="Winged helix-turn helix" evidence="1">
    <location>
        <begin position="94"/>
        <end position="128"/>
    </location>
</feature>
<dbReference type="Pfam" id="PF13592">
    <property type="entry name" value="HTH_33"/>
    <property type="match status" value="1"/>
</dbReference>
<gene>
    <name evidence="2" type="ORF">EYW47_26990</name>
</gene>
<sequence>MGANEKTSGPPWTDRRALAAELLDAGHSVKTIAQQLGLSPATARRYHTIFKSGGKSALMHIGDVGRRRRLSSEGLSWLVAAIKHSPTIHGFSSSRWTNEAVGELIERHFQVRYSRSHINALIRELGLRDRVH</sequence>
<evidence type="ECO:0000259" key="1">
    <source>
        <dbReference type="Pfam" id="PF13592"/>
    </source>
</evidence>
<dbReference type="EMBL" id="SMRP01000017">
    <property type="protein sequence ID" value="TDG20148.1"/>
    <property type="molecule type" value="Genomic_DNA"/>
</dbReference>
<dbReference type="Proteomes" id="UP000295722">
    <property type="component" value="Unassembled WGS sequence"/>
</dbReference>
<dbReference type="Gene3D" id="1.10.10.10">
    <property type="entry name" value="Winged helix-like DNA-binding domain superfamily/Winged helix DNA-binding domain"/>
    <property type="match status" value="1"/>
</dbReference>
<protein>
    <submittedName>
        <fullName evidence="2">Transposase</fullName>
    </submittedName>
</protein>
<evidence type="ECO:0000313" key="2">
    <source>
        <dbReference type="EMBL" id="TDG20148.1"/>
    </source>
</evidence>
<dbReference type="SUPFAM" id="SSF46689">
    <property type="entry name" value="Homeodomain-like"/>
    <property type="match status" value="1"/>
</dbReference>
<dbReference type="InterPro" id="IPR036388">
    <property type="entry name" value="WH-like_DNA-bd_sf"/>
</dbReference>
<proteinExistence type="predicted"/>
<accession>A0A4R5M3F8</accession>
<dbReference type="InterPro" id="IPR025959">
    <property type="entry name" value="Winged_HTH_dom"/>
</dbReference>
<dbReference type="AlphaFoldDB" id="A0A4R5M3F8"/>
<keyword evidence="3" id="KW-1185">Reference proteome</keyword>
<organism evidence="2 3">
    <name type="scientific">Paraburkholderia silviterrae</name>
    <dbReference type="NCBI Taxonomy" id="2528715"/>
    <lineage>
        <taxon>Bacteria</taxon>
        <taxon>Pseudomonadati</taxon>
        <taxon>Pseudomonadota</taxon>
        <taxon>Betaproteobacteria</taxon>
        <taxon>Burkholderiales</taxon>
        <taxon>Burkholderiaceae</taxon>
        <taxon>Paraburkholderia</taxon>
    </lineage>
</organism>
<dbReference type="Pfam" id="PF13551">
    <property type="entry name" value="HTH_29"/>
    <property type="match status" value="1"/>
</dbReference>
<dbReference type="InterPro" id="IPR009057">
    <property type="entry name" value="Homeodomain-like_sf"/>
</dbReference>
<dbReference type="OrthoDB" id="9104883at2"/>
<dbReference type="RefSeq" id="WP_133197903.1">
    <property type="nucleotide sequence ID" value="NZ_JBHUCW010000029.1"/>
</dbReference>
<evidence type="ECO:0000313" key="3">
    <source>
        <dbReference type="Proteomes" id="UP000295722"/>
    </source>
</evidence>